<accession>A0A1E1KNB6</accession>
<keyword evidence="2" id="KW-1185">Reference proteome</keyword>
<dbReference type="EMBL" id="FJUX01000041">
    <property type="protein sequence ID" value="CZS99490.1"/>
    <property type="molecule type" value="Genomic_DNA"/>
</dbReference>
<organism evidence="1 2">
    <name type="scientific">Rhynchosporium agropyri</name>
    <dbReference type="NCBI Taxonomy" id="914238"/>
    <lineage>
        <taxon>Eukaryota</taxon>
        <taxon>Fungi</taxon>
        <taxon>Dikarya</taxon>
        <taxon>Ascomycota</taxon>
        <taxon>Pezizomycotina</taxon>
        <taxon>Leotiomycetes</taxon>
        <taxon>Helotiales</taxon>
        <taxon>Ploettnerulaceae</taxon>
        <taxon>Rhynchosporium</taxon>
    </lineage>
</organism>
<dbReference type="AlphaFoldDB" id="A0A1E1KNB6"/>
<sequence>MEKHKDHLHHKQFADSTDLNKICRILGDLLAARLFESESIAKATFPTLFSPRESGNDTALIIKCVEDSFVCECGQRDRTKPDAPPFLDILRYPDTRMLNSASPESALTTTTRRILL</sequence>
<gene>
    <name evidence="1" type="ORF">RAG0_07852</name>
</gene>
<name>A0A1E1KNB6_9HELO</name>
<dbReference type="OrthoDB" id="5324651at2759"/>
<evidence type="ECO:0000313" key="2">
    <source>
        <dbReference type="Proteomes" id="UP000178912"/>
    </source>
</evidence>
<dbReference type="Proteomes" id="UP000178912">
    <property type="component" value="Unassembled WGS sequence"/>
</dbReference>
<protein>
    <submittedName>
        <fullName evidence="1">Uncharacterized protein</fullName>
    </submittedName>
</protein>
<evidence type="ECO:0000313" key="1">
    <source>
        <dbReference type="EMBL" id="CZS99490.1"/>
    </source>
</evidence>
<reference evidence="2" key="1">
    <citation type="submission" date="2016-03" db="EMBL/GenBank/DDBJ databases">
        <authorList>
            <person name="Guldener U."/>
        </authorList>
    </citation>
    <scope>NUCLEOTIDE SEQUENCE [LARGE SCALE GENOMIC DNA]</scope>
    <source>
        <strain evidence="2">04CH-RAC-A.6.1</strain>
    </source>
</reference>
<proteinExistence type="predicted"/>